<evidence type="ECO:0000313" key="1">
    <source>
        <dbReference type="EMBL" id="EEE05012.1"/>
    </source>
</evidence>
<protein>
    <submittedName>
        <fullName evidence="1">Uncharacterized protein</fullName>
    </submittedName>
</protein>
<dbReference type="EMBL" id="ACFC01000012">
    <property type="protein sequence ID" value="EEE05012.1"/>
    <property type="molecule type" value="Genomic_DNA"/>
</dbReference>
<accession>B9BWJ5</accession>
<proteinExistence type="predicted"/>
<evidence type="ECO:0000313" key="2">
    <source>
        <dbReference type="Proteomes" id="UP000004535"/>
    </source>
</evidence>
<sequence length="53" mass="5439">MVTDGGEPAQPLGYGARRQECVTGAGDRFTGHYGSLAGPASAAHWQRLGGEPP</sequence>
<organism evidence="1 2">
    <name type="scientific">Burkholderia multivorans CGD2</name>
    <dbReference type="NCBI Taxonomy" id="513052"/>
    <lineage>
        <taxon>Bacteria</taxon>
        <taxon>Pseudomonadati</taxon>
        <taxon>Pseudomonadota</taxon>
        <taxon>Betaproteobacteria</taxon>
        <taxon>Burkholderiales</taxon>
        <taxon>Burkholderiaceae</taxon>
        <taxon>Burkholderia</taxon>
        <taxon>Burkholderia cepacia complex</taxon>
    </lineage>
</organism>
<dbReference type="AlphaFoldDB" id="B9BWJ5"/>
<comment type="caution">
    <text evidence="1">The sequence shown here is derived from an EMBL/GenBank/DDBJ whole genome shotgun (WGS) entry which is preliminary data.</text>
</comment>
<dbReference type="Proteomes" id="UP000004535">
    <property type="component" value="Unassembled WGS sequence"/>
</dbReference>
<reference evidence="1 2" key="1">
    <citation type="journal article" date="2012" name="J. Bacteriol.">
        <title>Draft Genome Sequence Determination for Cystic Fibrosis and Chronic Granulomatous Disease Burkholderia multivorans Isolates.</title>
        <authorList>
            <person name="Varga J.J."/>
            <person name="Losada L."/>
            <person name="Zelazny A.M."/>
            <person name="Brinkac L."/>
            <person name="Harkins D."/>
            <person name="Radune D."/>
            <person name="Hostetler J."/>
            <person name="Sampaio E.P."/>
            <person name="Ronning C.M."/>
            <person name="Nierman W.C."/>
            <person name="Greenberg D.E."/>
            <person name="Holland S.M."/>
            <person name="Goldberg J.B."/>
        </authorList>
    </citation>
    <scope>NUCLEOTIDE SEQUENCE [LARGE SCALE GENOMIC DNA]</scope>
    <source>
        <strain evidence="1 2">CGD2</strain>
    </source>
</reference>
<name>B9BWJ5_9BURK</name>
<gene>
    <name evidence="1" type="ORF">BURMUCGD2_3526</name>
</gene>